<dbReference type="CDD" id="cd01392">
    <property type="entry name" value="HTH_LacI"/>
    <property type="match status" value="1"/>
</dbReference>
<evidence type="ECO:0000256" key="3">
    <source>
        <dbReference type="ARBA" id="ARBA00023163"/>
    </source>
</evidence>
<dbReference type="InterPro" id="IPR046335">
    <property type="entry name" value="LacI/GalR-like_sensor"/>
</dbReference>
<dbReference type="InterPro" id="IPR000843">
    <property type="entry name" value="HTH_LacI"/>
</dbReference>
<keyword evidence="6" id="KW-1185">Reference proteome</keyword>
<accession>A0A542XX01</accession>
<dbReference type="PANTHER" id="PTHR30146">
    <property type="entry name" value="LACI-RELATED TRANSCRIPTIONAL REPRESSOR"/>
    <property type="match status" value="1"/>
</dbReference>
<feature type="domain" description="HTH lacI-type" evidence="4">
    <location>
        <begin position="48"/>
        <end position="103"/>
    </location>
</feature>
<reference evidence="5 6" key="1">
    <citation type="submission" date="2019-06" db="EMBL/GenBank/DDBJ databases">
        <title>Sequencing the genomes of 1000 actinobacteria strains.</title>
        <authorList>
            <person name="Klenk H.-P."/>
        </authorList>
    </citation>
    <scope>NUCLEOTIDE SEQUENCE [LARGE SCALE GENOMIC DNA]</scope>
    <source>
        <strain evidence="5 6">DSM 26477</strain>
    </source>
</reference>
<dbReference type="Gene3D" id="1.10.260.40">
    <property type="entry name" value="lambda repressor-like DNA-binding domains"/>
    <property type="match status" value="1"/>
</dbReference>
<dbReference type="Pfam" id="PF13377">
    <property type="entry name" value="Peripla_BP_3"/>
    <property type="match status" value="1"/>
</dbReference>
<dbReference type="AlphaFoldDB" id="A0A542XX01"/>
<evidence type="ECO:0000313" key="5">
    <source>
        <dbReference type="EMBL" id="TQL40365.1"/>
    </source>
</evidence>
<organism evidence="5 6">
    <name type="scientific">Homoserinimonas aerilata</name>
    <dbReference type="NCBI Taxonomy" id="1162970"/>
    <lineage>
        <taxon>Bacteria</taxon>
        <taxon>Bacillati</taxon>
        <taxon>Actinomycetota</taxon>
        <taxon>Actinomycetes</taxon>
        <taxon>Micrococcales</taxon>
        <taxon>Microbacteriaceae</taxon>
        <taxon>Homoserinimonas</taxon>
    </lineage>
</organism>
<keyword evidence="2" id="KW-0238">DNA-binding</keyword>
<comment type="caution">
    <text evidence="5">The sequence shown here is derived from an EMBL/GenBank/DDBJ whole genome shotgun (WGS) entry which is preliminary data.</text>
</comment>
<keyword evidence="3" id="KW-0804">Transcription</keyword>
<evidence type="ECO:0000313" key="6">
    <source>
        <dbReference type="Proteomes" id="UP000317998"/>
    </source>
</evidence>
<evidence type="ECO:0000256" key="1">
    <source>
        <dbReference type="ARBA" id="ARBA00023015"/>
    </source>
</evidence>
<dbReference type="PROSITE" id="PS50932">
    <property type="entry name" value="HTH_LACI_2"/>
    <property type="match status" value="1"/>
</dbReference>
<dbReference type="SMART" id="SM00354">
    <property type="entry name" value="HTH_LACI"/>
    <property type="match status" value="1"/>
</dbReference>
<dbReference type="GO" id="GO:0000976">
    <property type="term" value="F:transcription cis-regulatory region binding"/>
    <property type="evidence" value="ECO:0007669"/>
    <property type="project" value="TreeGrafter"/>
</dbReference>
<dbReference type="InterPro" id="IPR010982">
    <property type="entry name" value="Lambda_DNA-bd_dom_sf"/>
</dbReference>
<dbReference type="InterPro" id="IPR028082">
    <property type="entry name" value="Peripla_BP_I"/>
</dbReference>
<dbReference type="PANTHER" id="PTHR30146:SF138">
    <property type="entry name" value="TRANSCRIPTIONAL REGULATORY PROTEIN"/>
    <property type="match status" value="1"/>
</dbReference>
<dbReference type="CDD" id="cd06279">
    <property type="entry name" value="PBP1_LacI-like"/>
    <property type="match status" value="1"/>
</dbReference>
<name>A0A542XX01_9MICO</name>
<keyword evidence="1" id="KW-0805">Transcription regulation</keyword>
<evidence type="ECO:0000259" key="4">
    <source>
        <dbReference type="PROSITE" id="PS50932"/>
    </source>
</evidence>
<evidence type="ECO:0000256" key="2">
    <source>
        <dbReference type="ARBA" id="ARBA00023125"/>
    </source>
</evidence>
<gene>
    <name evidence="5" type="ORF">FB562_2698</name>
</gene>
<dbReference type="SUPFAM" id="SSF47413">
    <property type="entry name" value="lambda repressor-like DNA-binding domains"/>
    <property type="match status" value="1"/>
</dbReference>
<proteinExistence type="predicted"/>
<dbReference type="SUPFAM" id="SSF53822">
    <property type="entry name" value="Periplasmic binding protein-like I"/>
    <property type="match status" value="1"/>
</dbReference>
<dbReference type="GO" id="GO:0003700">
    <property type="term" value="F:DNA-binding transcription factor activity"/>
    <property type="evidence" value="ECO:0007669"/>
    <property type="project" value="TreeGrafter"/>
</dbReference>
<dbReference type="Proteomes" id="UP000317998">
    <property type="component" value="Unassembled WGS sequence"/>
</dbReference>
<dbReference type="EMBL" id="VFOM01000006">
    <property type="protein sequence ID" value="TQL40365.1"/>
    <property type="molecule type" value="Genomic_DNA"/>
</dbReference>
<protein>
    <submittedName>
        <fullName evidence="5">LacI family transcriptional regulator</fullName>
    </submittedName>
</protein>
<sequence>MDAGARGDSPTGADPKEYVGRIGSIESIRLNYQVMTDEARNETPAQRPTLAAVAALAGVSRSTASLAFSGSGPVAATTREKVMAAAATLGYGGPDPMARSLRRGRSGIVGVVVEDRLRDAFRDPMNIAMLDGLADETGTMGSALLLLTDTAEENAPISTAPMDAVVLVGCSTRLDASVEVLRQRGIPIVAIEAEPMAGVLDVALDNQEASAAGARHLFELGHRDVAVVTLPLGAAHASGPLMPDWEERATAFTAAERLRGVLKVFASIRGWMAPASSTASGYTAGIALLTQPEGRPTAIIAQSDLLALGVIRAAEELGLNVPDDVSVLGFDGIRTDGYGTGELTTLVQPAVEKGRAAGRAIARLLAGEEPPAVQLRSALRIGATTAAPRP</sequence>
<dbReference type="Gene3D" id="3.40.50.2300">
    <property type="match status" value="2"/>
</dbReference>
<dbReference type="Pfam" id="PF00356">
    <property type="entry name" value="LacI"/>
    <property type="match status" value="1"/>
</dbReference>